<evidence type="ECO:0000256" key="5">
    <source>
        <dbReference type="SAM" id="Phobius"/>
    </source>
</evidence>
<accession>A0A1E4RZD1</accession>
<gene>
    <name evidence="6" type="ORF">CYBJADRAFT_174046</name>
</gene>
<sequence>MDLELIDDIAGSDMFPFFHMSKRDENNNAYLWGWAHEEGVVDTDMLTKSSLGESTKKVINSCDMMFIRSSIAFTMYSVVFMAVSSMATLFIVPLLLVSTVASALVVFFNGVSYASFKLAAAKYSRSVLFLNRLLRRIADNIPPSVGVVEVQAENGDSNVRRRLSCVWTKLMRSTGVGAAEERHVTEVGEHMPVPDTEPNILGPDAPVIYDEDPLTGSIVTGIDAEQKGTEAVLQHVVDPLNNGNEHSL</sequence>
<evidence type="ECO:0000313" key="7">
    <source>
        <dbReference type="Proteomes" id="UP000094389"/>
    </source>
</evidence>
<dbReference type="InterPro" id="IPR031430">
    <property type="entry name" value="Osw5"/>
</dbReference>
<dbReference type="EMBL" id="KV453934">
    <property type="protein sequence ID" value="ODV72607.1"/>
    <property type="molecule type" value="Genomic_DNA"/>
</dbReference>
<keyword evidence="4 5" id="KW-0472">Membrane</keyword>
<comment type="subcellular location">
    <subcellularLocation>
        <location evidence="1">Membrane</location>
    </subcellularLocation>
</comment>
<dbReference type="OrthoDB" id="3981228at2759"/>
<dbReference type="GeneID" id="30990926"/>
<evidence type="ECO:0000256" key="3">
    <source>
        <dbReference type="ARBA" id="ARBA00022989"/>
    </source>
</evidence>
<evidence type="ECO:0000256" key="4">
    <source>
        <dbReference type="ARBA" id="ARBA00023136"/>
    </source>
</evidence>
<organism evidence="6 7">
    <name type="scientific">Cyberlindnera jadinii (strain ATCC 18201 / CBS 1600 / BCRC 20928 / JCM 3617 / NBRC 0987 / NRRL Y-1542)</name>
    <name type="common">Torula yeast</name>
    <name type="synonym">Candida utilis</name>
    <dbReference type="NCBI Taxonomy" id="983966"/>
    <lineage>
        <taxon>Eukaryota</taxon>
        <taxon>Fungi</taxon>
        <taxon>Dikarya</taxon>
        <taxon>Ascomycota</taxon>
        <taxon>Saccharomycotina</taxon>
        <taxon>Saccharomycetes</taxon>
        <taxon>Phaffomycetales</taxon>
        <taxon>Phaffomycetaceae</taxon>
        <taxon>Cyberlindnera</taxon>
    </lineage>
</organism>
<dbReference type="Pfam" id="PF17062">
    <property type="entry name" value="Osw5"/>
    <property type="match status" value="1"/>
</dbReference>
<protein>
    <submittedName>
        <fullName evidence="6">Uncharacterized protein</fullName>
    </submittedName>
</protein>
<dbReference type="AlphaFoldDB" id="A0A1E4RZD1"/>
<keyword evidence="7" id="KW-1185">Reference proteome</keyword>
<dbReference type="Proteomes" id="UP000094389">
    <property type="component" value="Unassembled WGS sequence"/>
</dbReference>
<evidence type="ECO:0000256" key="2">
    <source>
        <dbReference type="ARBA" id="ARBA00022692"/>
    </source>
</evidence>
<dbReference type="GO" id="GO:0016020">
    <property type="term" value="C:membrane"/>
    <property type="evidence" value="ECO:0007669"/>
    <property type="project" value="UniProtKB-SubCell"/>
</dbReference>
<name>A0A1E4RZD1_CYBJN</name>
<evidence type="ECO:0000313" key="6">
    <source>
        <dbReference type="EMBL" id="ODV72607.1"/>
    </source>
</evidence>
<evidence type="ECO:0000256" key="1">
    <source>
        <dbReference type="ARBA" id="ARBA00004370"/>
    </source>
</evidence>
<dbReference type="RefSeq" id="XP_020069646.1">
    <property type="nucleotide sequence ID" value="XM_020216530.1"/>
</dbReference>
<keyword evidence="3 5" id="KW-1133">Transmembrane helix</keyword>
<feature type="transmembrane region" description="Helical" evidence="5">
    <location>
        <begin position="90"/>
        <end position="116"/>
    </location>
</feature>
<reference evidence="6 7" key="1">
    <citation type="journal article" date="2016" name="Proc. Natl. Acad. Sci. U.S.A.">
        <title>Comparative genomics of biotechnologically important yeasts.</title>
        <authorList>
            <person name="Riley R."/>
            <person name="Haridas S."/>
            <person name="Wolfe K.H."/>
            <person name="Lopes M.R."/>
            <person name="Hittinger C.T."/>
            <person name="Goeker M."/>
            <person name="Salamov A.A."/>
            <person name="Wisecaver J.H."/>
            <person name="Long T.M."/>
            <person name="Calvey C.H."/>
            <person name="Aerts A.L."/>
            <person name="Barry K.W."/>
            <person name="Choi C."/>
            <person name="Clum A."/>
            <person name="Coughlan A.Y."/>
            <person name="Deshpande S."/>
            <person name="Douglass A.P."/>
            <person name="Hanson S.J."/>
            <person name="Klenk H.-P."/>
            <person name="LaButti K.M."/>
            <person name="Lapidus A."/>
            <person name="Lindquist E.A."/>
            <person name="Lipzen A.M."/>
            <person name="Meier-Kolthoff J.P."/>
            <person name="Ohm R.A."/>
            <person name="Otillar R.P."/>
            <person name="Pangilinan J.L."/>
            <person name="Peng Y."/>
            <person name="Rokas A."/>
            <person name="Rosa C.A."/>
            <person name="Scheuner C."/>
            <person name="Sibirny A.A."/>
            <person name="Slot J.C."/>
            <person name="Stielow J.B."/>
            <person name="Sun H."/>
            <person name="Kurtzman C.P."/>
            <person name="Blackwell M."/>
            <person name="Grigoriev I.V."/>
            <person name="Jeffries T.W."/>
        </authorList>
    </citation>
    <scope>NUCLEOTIDE SEQUENCE [LARGE SCALE GENOMIC DNA]</scope>
    <source>
        <strain evidence="7">ATCC 18201 / CBS 1600 / BCRC 20928 / JCM 3617 / NBRC 0987 / NRRL Y-1542</strain>
    </source>
</reference>
<keyword evidence="2 5" id="KW-0812">Transmembrane</keyword>
<proteinExistence type="predicted"/>
<feature type="transmembrane region" description="Helical" evidence="5">
    <location>
        <begin position="65"/>
        <end position="84"/>
    </location>
</feature>